<name>A0A128FK76_9GAMM</name>
<dbReference type="RefSeq" id="WP_062714762.1">
    <property type="nucleotide sequence ID" value="NZ_CAWRCI010000076.1"/>
</dbReference>
<dbReference type="EMBL" id="FIZY01000076">
    <property type="protein sequence ID" value="CZF86691.1"/>
    <property type="molecule type" value="Genomic_DNA"/>
</dbReference>
<evidence type="ECO:0000313" key="2">
    <source>
        <dbReference type="EMBL" id="CZF86691.1"/>
    </source>
</evidence>
<evidence type="ECO:0000256" key="1">
    <source>
        <dbReference type="SAM" id="SignalP"/>
    </source>
</evidence>
<evidence type="ECO:0008006" key="4">
    <source>
        <dbReference type="Google" id="ProtNLM"/>
    </source>
</evidence>
<reference evidence="3" key="1">
    <citation type="submission" date="2016-02" db="EMBL/GenBank/DDBJ databases">
        <authorList>
            <person name="Rodrigo-Torres Lidia"/>
            <person name="Arahal R.David."/>
        </authorList>
    </citation>
    <scope>NUCLEOTIDE SEQUENCE [LARGE SCALE GENOMIC DNA]</scope>
    <source>
        <strain evidence="3">CECT 8713</strain>
    </source>
</reference>
<dbReference type="AlphaFoldDB" id="A0A128FK76"/>
<dbReference type="Proteomes" id="UP000073601">
    <property type="component" value="Unassembled WGS sequence"/>
</dbReference>
<accession>A0A128FK76</accession>
<feature type="signal peptide" evidence="1">
    <location>
        <begin position="1"/>
        <end position="20"/>
    </location>
</feature>
<protein>
    <recommendedName>
        <fullName evidence="4">Chagasin family peptidase inhibitor I42</fullName>
    </recommendedName>
</protein>
<keyword evidence="3" id="KW-1185">Reference proteome</keyword>
<keyword evidence="1" id="KW-0732">Signal</keyword>
<sequence>MKKQIAMCGLFLSFAGLVNSAETVNSTVSKVRVHTEVRPTAAVRQFVTIQLNESLGGGCEWLFLNSKDENAVNQVLTAKTSGHTITVHYDYSDIAPWHVYDTCAVTAVGL</sequence>
<gene>
    <name evidence="2" type="ORF">GMA8713_04730</name>
</gene>
<evidence type="ECO:0000313" key="3">
    <source>
        <dbReference type="Proteomes" id="UP000073601"/>
    </source>
</evidence>
<organism evidence="2 3">
    <name type="scientific">Grimontia marina</name>
    <dbReference type="NCBI Taxonomy" id="646534"/>
    <lineage>
        <taxon>Bacteria</taxon>
        <taxon>Pseudomonadati</taxon>
        <taxon>Pseudomonadota</taxon>
        <taxon>Gammaproteobacteria</taxon>
        <taxon>Vibrionales</taxon>
        <taxon>Vibrionaceae</taxon>
        <taxon>Grimontia</taxon>
    </lineage>
</organism>
<feature type="chain" id="PRO_5007282555" description="Chagasin family peptidase inhibitor I42" evidence="1">
    <location>
        <begin position="21"/>
        <end position="110"/>
    </location>
</feature>
<proteinExistence type="predicted"/>